<dbReference type="eggNOG" id="arCOG05686">
    <property type="taxonomic scope" value="Archaea"/>
</dbReference>
<dbReference type="HOGENOM" id="CLU_2461888_0_0_2"/>
<dbReference type="Proteomes" id="UP000009062">
    <property type="component" value="Chromosome"/>
</dbReference>
<name>H6QAD5_PYROT</name>
<evidence type="ECO:0000313" key="2">
    <source>
        <dbReference type="Proteomes" id="UP000009062"/>
    </source>
</evidence>
<dbReference type="KEGG" id="pog:Pogu_1309"/>
<protein>
    <submittedName>
        <fullName evidence="1">Uncharacterized protein</fullName>
    </submittedName>
</protein>
<dbReference type="STRING" id="698757.Pogu_1309"/>
<dbReference type="EMBL" id="CP003316">
    <property type="protein sequence ID" value="AFA39336.1"/>
    <property type="molecule type" value="Genomic_DNA"/>
</dbReference>
<dbReference type="AlphaFoldDB" id="H6QAD5"/>
<proteinExistence type="predicted"/>
<accession>H6QAD5</accession>
<keyword evidence="2" id="KW-1185">Reference proteome</keyword>
<gene>
    <name evidence="1" type="ordered locus">Pogu_1309</name>
</gene>
<organism evidence="1 2">
    <name type="scientific">Pyrobaculum oguniense (strain DSM 13380 / JCM 10595 / TE7)</name>
    <dbReference type="NCBI Taxonomy" id="698757"/>
    <lineage>
        <taxon>Archaea</taxon>
        <taxon>Thermoproteota</taxon>
        <taxon>Thermoprotei</taxon>
        <taxon>Thermoproteales</taxon>
        <taxon>Thermoproteaceae</taxon>
        <taxon>Pyrobaculum</taxon>
    </lineage>
</organism>
<sequence length="89" mass="10249">MNLLNFIGAFHVEVSRLLDIVESAGEASGYMEWATGKVGDVEVFFLWFPKTRRLVYAIQGRQRNYGEVEVKGVLEAIAYVERLLKQLRR</sequence>
<reference evidence="1 2" key="1">
    <citation type="journal article" date="2012" name="Stand. Genomic Sci.">
        <title>Complete genome sequence of Pyrobaculum oguniense.</title>
        <authorList>
            <person name="Bernick D.L."/>
            <person name="Karplus K."/>
            <person name="Lui L.M."/>
            <person name="Coker J.K."/>
            <person name="Murphy J.N."/>
            <person name="Chan P.P."/>
            <person name="Cozen A.E."/>
            <person name="Lowe T.M."/>
        </authorList>
    </citation>
    <scope>NUCLEOTIDE SEQUENCE [LARGE SCALE GENOMIC DNA]</scope>
    <source>
        <strain evidence="1 2">TE7</strain>
    </source>
</reference>
<evidence type="ECO:0000313" key="1">
    <source>
        <dbReference type="EMBL" id="AFA39336.1"/>
    </source>
</evidence>